<dbReference type="EMBL" id="JACCAU010000001">
    <property type="protein sequence ID" value="NYH14491.1"/>
    <property type="molecule type" value="Genomic_DNA"/>
</dbReference>
<name>A0A7Y9W6D6_9BURK</name>
<dbReference type="RefSeq" id="WP_179709837.1">
    <property type="nucleotide sequence ID" value="NZ_JACCAU010000001.1"/>
</dbReference>
<dbReference type="Proteomes" id="UP000572540">
    <property type="component" value="Unassembled WGS sequence"/>
</dbReference>
<organism evidence="1 2">
    <name type="scientific">Paraburkholderia bryophila</name>
    <dbReference type="NCBI Taxonomy" id="420952"/>
    <lineage>
        <taxon>Bacteria</taxon>
        <taxon>Pseudomonadati</taxon>
        <taxon>Pseudomonadota</taxon>
        <taxon>Betaproteobacteria</taxon>
        <taxon>Burkholderiales</taxon>
        <taxon>Burkholderiaceae</taxon>
        <taxon>Paraburkholderia</taxon>
    </lineage>
</organism>
<comment type="caution">
    <text evidence="1">The sequence shown here is derived from an EMBL/GenBank/DDBJ whole genome shotgun (WGS) entry which is preliminary data.</text>
</comment>
<reference evidence="1 2" key="1">
    <citation type="submission" date="2020-07" db="EMBL/GenBank/DDBJ databases">
        <title>Exploring microbial biodiversity for novel pathways involved in the catabolism of aromatic compounds derived from lignin.</title>
        <authorList>
            <person name="Elkins J."/>
        </authorList>
    </citation>
    <scope>NUCLEOTIDE SEQUENCE [LARGE SCALE GENOMIC DNA]</scope>
    <source>
        <strain evidence="1 2">H2C3B</strain>
    </source>
</reference>
<accession>A0A7Y9W6D6</accession>
<sequence length="365" mass="39178">MATASVGATRILTACGGGAQSTASPVVTTDAAAATRASPGRPFYGINAHFTDNSMPNPTWPLSTYVNTFTDLGVKMVRTNISDAIGASSLVPFFQLFAASGIAPLVVIDQGIDLTNSYAANYSASYSLGQSIARPLRAHCIYFECSNEFDFACRVDFQNRATVNPVDGKPVDGSIPTDYVPAAIEAMRGWTAGMQAGIKSAIPRARCGYASGVAFSNVVADMLFNGKDTTGAITQTPIPLDFIGVHWYSSEYDILAAGPSTHTNQPVNVLQQLNAVMSSKPIIVSEFGTWDTQANQAQYLTNQFDVWRTNRSQYNIVAALFYALFPNPVNEGETPEVNWGLIEADGTIRKEAYAAYKNYTATHPV</sequence>
<dbReference type="Gene3D" id="3.20.20.80">
    <property type="entry name" value="Glycosidases"/>
    <property type="match status" value="1"/>
</dbReference>
<evidence type="ECO:0000313" key="1">
    <source>
        <dbReference type="EMBL" id="NYH14491.1"/>
    </source>
</evidence>
<gene>
    <name evidence="1" type="ORF">GGD41_001719</name>
</gene>
<dbReference type="InterPro" id="IPR017853">
    <property type="entry name" value="GH"/>
</dbReference>
<evidence type="ECO:0000313" key="2">
    <source>
        <dbReference type="Proteomes" id="UP000572540"/>
    </source>
</evidence>
<proteinExistence type="predicted"/>
<dbReference type="AlphaFoldDB" id="A0A7Y9W6D6"/>
<protein>
    <recommendedName>
        <fullName evidence="3">Glycosyl hydrolase</fullName>
    </recommendedName>
</protein>
<evidence type="ECO:0008006" key="3">
    <source>
        <dbReference type="Google" id="ProtNLM"/>
    </source>
</evidence>
<dbReference type="SUPFAM" id="SSF51445">
    <property type="entry name" value="(Trans)glycosidases"/>
    <property type="match status" value="1"/>
</dbReference>